<dbReference type="SUPFAM" id="SSF52047">
    <property type="entry name" value="RNI-like"/>
    <property type="match status" value="1"/>
</dbReference>
<protein>
    <recommendedName>
        <fullName evidence="3">F-box domain-containing protein</fullName>
    </recommendedName>
</protein>
<evidence type="ECO:0000313" key="1">
    <source>
        <dbReference type="EMBL" id="KDQ07618.1"/>
    </source>
</evidence>
<keyword evidence="2" id="KW-1185">Reference proteome</keyword>
<dbReference type="EMBL" id="KL198104">
    <property type="protein sequence ID" value="KDQ07618.1"/>
    <property type="molecule type" value="Genomic_DNA"/>
</dbReference>
<name>A0A067LW68_BOTB1</name>
<dbReference type="InParanoid" id="A0A067LW68"/>
<evidence type="ECO:0008006" key="3">
    <source>
        <dbReference type="Google" id="ProtNLM"/>
    </source>
</evidence>
<organism evidence="1 2">
    <name type="scientific">Botryobasidium botryosum (strain FD-172 SS1)</name>
    <dbReference type="NCBI Taxonomy" id="930990"/>
    <lineage>
        <taxon>Eukaryota</taxon>
        <taxon>Fungi</taxon>
        <taxon>Dikarya</taxon>
        <taxon>Basidiomycota</taxon>
        <taxon>Agaricomycotina</taxon>
        <taxon>Agaricomycetes</taxon>
        <taxon>Cantharellales</taxon>
        <taxon>Botryobasidiaceae</taxon>
        <taxon>Botryobasidium</taxon>
    </lineage>
</organism>
<dbReference type="InterPro" id="IPR032675">
    <property type="entry name" value="LRR_dom_sf"/>
</dbReference>
<evidence type="ECO:0000313" key="2">
    <source>
        <dbReference type="Proteomes" id="UP000027195"/>
    </source>
</evidence>
<dbReference type="HOGENOM" id="CLU_506202_0_0_1"/>
<gene>
    <name evidence="1" type="ORF">BOTBODRAFT_149136</name>
</gene>
<accession>A0A067LW68</accession>
<dbReference type="AlphaFoldDB" id="A0A067LW68"/>
<dbReference type="Proteomes" id="UP000027195">
    <property type="component" value="Unassembled WGS sequence"/>
</dbReference>
<reference evidence="2" key="1">
    <citation type="journal article" date="2014" name="Proc. Natl. Acad. Sci. U.S.A.">
        <title>Extensive sampling of basidiomycete genomes demonstrates inadequacy of the white-rot/brown-rot paradigm for wood decay fungi.</title>
        <authorList>
            <person name="Riley R."/>
            <person name="Salamov A.A."/>
            <person name="Brown D.W."/>
            <person name="Nagy L.G."/>
            <person name="Floudas D."/>
            <person name="Held B.W."/>
            <person name="Levasseur A."/>
            <person name="Lombard V."/>
            <person name="Morin E."/>
            <person name="Otillar R."/>
            <person name="Lindquist E.A."/>
            <person name="Sun H."/>
            <person name="LaButti K.M."/>
            <person name="Schmutz J."/>
            <person name="Jabbour D."/>
            <person name="Luo H."/>
            <person name="Baker S.E."/>
            <person name="Pisabarro A.G."/>
            <person name="Walton J.D."/>
            <person name="Blanchette R.A."/>
            <person name="Henrissat B."/>
            <person name="Martin F."/>
            <person name="Cullen D."/>
            <person name="Hibbett D.S."/>
            <person name="Grigoriev I.V."/>
        </authorList>
    </citation>
    <scope>NUCLEOTIDE SEQUENCE [LARGE SCALE GENOMIC DNA]</scope>
    <source>
        <strain evidence="2">FD-172 SS1</strain>
    </source>
</reference>
<sequence length="551" mass="60342">MDPVASTSLVSAHPSLAPAAKLSTPAPSQTKMAFVADDADADTKAIHWLAASSGYLVDILVTPGDTQYTFIPDAHPITELSLSLQQASIRWRTLCLTTSVEDAMSLFLSGGLTFVPNLRELSLKFVPVAAPLFASSEYAIPVNFVPATNSVVVDLALRTHWVAFPVPFAAAITSLTFNLLPEHLLGDLLSLLEPCSNLKRLVLKACRTDPSDIFGHPASPSFLHRTIHLPCLSTIVLDNVFHFDYLDTLNFKDSLQEFVATGFVWSASTFTALVEVLLRCHSLLVVVLRGQSAKTPAALPVQPESITLRCASLDVEVAPASEDFFERFHLPMAQNLRLVGLSLRAASRILMSAPRVRRAEFDLPLTWSKKPGANSQALIHPAITTLTARLMGSVHGVAEWQFPALQHLSILIKNANLRMLPKIGPPLLAVLNGNGTQLKTLHLDAVDVFDPAFASCLERLTELKELTLVDCHMTKKVLEQMGKPQALPVLCYIHLVLRNARDVSAVDLVRLFQSRRQNRTPKLLGVVHFRDSRGVAQKDVEVLSKVNRIQS</sequence>
<dbReference type="Gene3D" id="3.80.10.10">
    <property type="entry name" value="Ribonuclease Inhibitor"/>
    <property type="match status" value="1"/>
</dbReference>
<proteinExistence type="predicted"/>